<sequence>MKKNLLILALIILISFGTYAQETYKVGNTEYYYGQYYSTTGKPLVKRSEANKREFLKSMGYDEIPYGYEIDHIKPLSEGGTDDPSNMQLLTVEQHKRKTAQERTNRSNSTYPTTTRSYYSNSTYSNNNIYNSSSISNSTYFGIDNSGRTIYTGSRGGKYYINSSGKKVYVKSKKNTSNSLYSSPTYSSPTYSSPTYSIPSSSSSRTIQTGPRGGKYYINSNGNKTYIKKNN</sequence>
<feature type="domain" description="HNH nuclease" evidence="3">
    <location>
        <begin position="45"/>
        <end position="96"/>
    </location>
</feature>
<proteinExistence type="predicted"/>
<dbReference type="InterPro" id="IPR002711">
    <property type="entry name" value="HNH"/>
</dbReference>
<keyword evidence="5" id="KW-1185">Reference proteome</keyword>
<keyword evidence="4" id="KW-0540">Nuclease</keyword>
<organism evidence="4 5">
    <name type="scientific">Flagellimonas halotolerans</name>
    <dbReference type="NCBI Taxonomy" id="3112164"/>
    <lineage>
        <taxon>Bacteria</taxon>
        <taxon>Pseudomonadati</taxon>
        <taxon>Bacteroidota</taxon>
        <taxon>Flavobacteriia</taxon>
        <taxon>Flavobacteriales</taxon>
        <taxon>Flavobacteriaceae</taxon>
        <taxon>Flagellimonas</taxon>
    </lineage>
</organism>
<feature type="region of interest" description="Disordered" evidence="1">
    <location>
        <begin position="95"/>
        <end position="122"/>
    </location>
</feature>
<dbReference type="SMART" id="SM00507">
    <property type="entry name" value="HNHc"/>
    <property type="match status" value="1"/>
</dbReference>
<evidence type="ECO:0000256" key="1">
    <source>
        <dbReference type="SAM" id="MobiDB-lite"/>
    </source>
</evidence>
<protein>
    <submittedName>
        <fullName evidence="4">HNH endonuclease</fullName>
    </submittedName>
</protein>
<feature type="chain" id="PRO_5047141500" evidence="2">
    <location>
        <begin position="21"/>
        <end position="231"/>
    </location>
</feature>
<name>A0ABU6IQV1_9FLAO</name>
<evidence type="ECO:0000313" key="4">
    <source>
        <dbReference type="EMBL" id="MEC4265498.1"/>
    </source>
</evidence>
<dbReference type="GO" id="GO:0004519">
    <property type="term" value="F:endonuclease activity"/>
    <property type="evidence" value="ECO:0007669"/>
    <property type="project" value="UniProtKB-KW"/>
</dbReference>
<dbReference type="Pfam" id="PF01844">
    <property type="entry name" value="HNH"/>
    <property type="match status" value="1"/>
</dbReference>
<gene>
    <name evidence="4" type="ORF">VOP03_09085</name>
</gene>
<feature type="region of interest" description="Disordered" evidence="1">
    <location>
        <begin position="173"/>
        <end position="221"/>
    </location>
</feature>
<dbReference type="Gene3D" id="1.10.30.50">
    <property type="match status" value="1"/>
</dbReference>
<dbReference type="Pfam" id="PF08789">
    <property type="entry name" value="PBCV_basic_adap"/>
    <property type="match status" value="1"/>
</dbReference>
<dbReference type="CDD" id="cd00085">
    <property type="entry name" value="HNHc"/>
    <property type="match status" value="1"/>
</dbReference>
<reference evidence="4 5" key="1">
    <citation type="submission" date="2024-01" db="EMBL/GenBank/DDBJ databases">
        <title>The strains designed SYSU M86414 and SYSU M84420 isolated from the marine sediment in San Sha City (Hainan Province, China).</title>
        <authorList>
            <person name="Guo D."/>
        </authorList>
    </citation>
    <scope>NUCLEOTIDE SEQUENCE [LARGE SCALE GENOMIC DNA]</scope>
    <source>
        <strain evidence="4 5">SYSU M84420</strain>
    </source>
</reference>
<feature type="compositionally biased region" description="Low complexity" evidence="1">
    <location>
        <begin position="175"/>
        <end position="204"/>
    </location>
</feature>
<keyword evidence="2" id="KW-0732">Signal</keyword>
<evidence type="ECO:0000313" key="5">
    <source>
        <dbReference type="Proteomes" id="UP001355298"/>
    </source>
</evidence>
<dbReference type="InterPro" id="IPR014897">
    <property type="entry name" value="PBCV_basic_adap"/>
</dbReference>
<keyword evidence="4" id="KW-0255">Endonuclease</keyword>
<accession>A0ABU6IQV1</accession>
<feature type="signal peptide" evidence="2">
    <location>
        <begin position="1"/>
        <end position="20"/>
    </location>
</feature>
<keyword evidence="4" id="KW-0378">Hydrolase</keyword>
<dbReference type="RefSeq" id="WP_326278524.1">
    <property type="nucleotide sequence ID" value="NZ_JAYKYV010000006.1"/>
</dbReference>
<comment type="caution">
    <text evidence="4">The sequence shown here is derived from an EMBL/GenBank/DDBJ whole genome shotgun (WGS) entry which is preliminary data.</text>
</comment>
<dbReference type="Proteomes" id="UP001355298">
    <property type="component" value="Unassembled WGS sequence"/>
</dbReference>
<evidence type="ECO:0000259" key="3">
    <source>
        <dbReference type="SMART" id="SM00507"/>
    </source>
</evidence>
<evidence type="ECO:0000256" key="2">
    <source>
        <dbReference type="SAM" id="SignalP"/>
    </source>
</evidence>
<feature type="compositionally biased region" description="Low complexity" evidence="1">
    <location>
        <begin position="106"/>
        <end position="122"/>
    </location>
</feature>
<dbReference type="EMBL" id="JAYMGW010000006">
    <property type="protein sequence ID" value="MEC4265498.1"/>
    <property type="molecule type" value="Genomic_DNA"/>
</dbReference>
<dbReference type="InterPro" id="IPR003615">
    <property type="entry name" value="HNH_nuc"/>
</dbReference>